<feature type="region of interest" description="Disordered" evidence="1">
    <location>
        <begin position="80"/>
        <end position="103"/>
    </location>
</feature>
<feature type="compositionally biased region" description="Polar residues" evidence="1">
    <location>
        <begin position="88"/>
        <end position="103"/>
    </location>
</feature>
<name>A0AA49X264_9VIRU</name>
<reference evidence="2" key="1">
    <citation type="submission" date="2023-04" db="EMBL/GenBank/DDBJ databases">
        <title>The human skin virome in hidradenitis suppurativa patients.</title>
        <authorList>
            <person name="Jansen D."/>
        </authorList>
    </citation>
    <scope>NUCLEOTIDE SEQUENCE</scope>
    <source>
        <strain evidence="2">VC1_JansenPhageC</strain>
    </source>
</reference>
<sequence length="175" mass="19395">MLNRGRNESDSIAALLRRIIDGQIWRGYASETTGMKRGYPSFRQFVTEDLKIKKIDTLVGLVESVDTRVAENAKRLWLGETPTAGELGSNQHGSRGTGSTQKSDTADAILARLKRDHPHLAQQVINGELSANAAARQLGWRKPRVLLTSPHQVAAKLRDHYSKEDLAVLARLICE</sequence>
<accession>A0AA49X264</accession>
<dbReference type="EMBL" id="OQ890313">
    <property type="protein sequence ID" value="WLJ25631.1"/>
    <property type="molecule type" value="Genomic_DNA"/>
</dbReference>
<protein>
    <submittedName>
        <fullName evidence="2">Uncharacterized protein</fullName>
    </submittedName>
</protein>
<proteinExistence type="predicted"/>
<evidence type="ECO:0000256" key="1">
    <source>
        <dbReference type="SAM" id="MobiDB-lite"/>
    </source>
</evidence>
<organism evidence="2">
    <name type="scientific">Corynebacterium phage HS03</name>
    <dbReference type="NCBI Taxonomy" id="3056390"/>
    <lineage>
        <taxon>Viruses</taxon>
    </lineage>
</organism>
<evidence type="ECO:0000313" key="2">
    <source>
        <dbReference type="EMBL" id="WLJ25631.1"/>
    </source>
</evidence>